<dbReference type="CDD" id="cd01949">
    <property type="entry name" value="GGDEF"/>
    <property type="match status" value="1"/>
</dbReference>
<protein>
    <submittedName>
        <fullName evidence="4">Diguanylate cyclase</fullName>
    </submittedName>
</protein>
<dbReference type="GO" id="GO:0003824">
    <property type="term" value="F:catalytic activity"/>
    <property type="evidence" value="ECO:0007669"/>
    <property type="project" value="UniProtKB-ARBA"/>
</dbReference>
<reference evidence="4" key="1">
    <citation type="submission" date="2021-01" db="EMBL/GenBank/DDBJ databases">
        <title>Genome sequence of strain Noviherbaspirillum sp. DKR-6.</title>
        <authorList>
            <person name="Chaudhary D.K."/>
        </authorList>
    </citation>
    <scope>NUCLEOTIDE SEQUENCE</scope>
    <source>
        <strain evidence="4">DKR-6</strain>
    </source>
</reference>
<dbReference type="NCBIfam" id="TIGR00254">
    <property type="entry name" value="GGDEF"/>
    <property type="match status" value="1"/>
</dbReference>
<dbReference type="InterPro" id="IPR000160">
    <property type="entry name" value="GGDEF_dom"/>
</dbReference>
<dbReference type="Proteomes" id="UP000622890">
    <property type="component" value="Unassembled WGS sequence"/>
</dbReference>
<dbReference type="Pfam" id="PF00990">
    <property type="entry name" value="GGDEF"/>
    <property type="match status" value="1"/>
</dbReference>
<keyword evidence="1" id="KW-1133">Transmembrane helix</keyword>
<name>A0A934W8V1_9BURK</name>
<dbReference type="CDD" id="cd01948">
    <property type="entry name" value="EAL"/>
    <property type="match status" value="1"/>
</dbReference>
<evidence type="ECO:0000259" key="2">
    <source>
        <dbReference type="PROSITE" id="PS50883"/>
    </source>
</evidence>
<evidence type="ECO:0000313" key="4">
    <source>
        <dbReference type="EMBL" id="MBK4736269.1"/>
    </source>
</evidence>
<evidence type="ECO:0000259" key="3">
    <source>
        <dbReference type="PROSITE" id="PS50887"/>
    </source>
</evidence>
<gene>
    <name evidence="4" type="ORF">JJB74_16725</name>
</gene>
<dbReference type="InterPro" id="IPR043128">
    <property type="entry name" value="Rev_trsase/Diguanyl_cyclase"/>
</dbReference>
<dbReference type="Gene3D" id="3.30.450.20">
    <property type="entry name" value="PAS domain"/>
    <property type="match status" value="3"/>
</dbReference>
<keyword evidence="1" id="KW-0472">Membrane</keyword>
<dbReference type="CDD" id="cd12914">
    <property type="entry name" value="PDC1_DGC_like"/>
    <property type="match status" value="1"/>
</dbReference>
<evidence type="ECO:0000256" key="1">
    <source>
        <dbReference type="SAM" id="Phobius"/>
    </source>
</evidence>
<keyword evidence="5" id="KW-1185">Reference proteome</keyword>
<evidence type="ECO:0000313" key="5">
    <source>
        <dbReference type="Proteomes" id="UP000622890"/>
    </source>
</evidence>
<dbReference type="AlphaFoldDB" id="A0A934W8V1"/>
<dbReference type="InterPro" id="IPR052155">
    <property type="entry name" value="Biofilm_reg_signaling"/>
</dbReference>
<feature type="domain" description="EAL" evidence="2">
    <location>
        <begin position="625"/>
        <end position="880"/>
    </location>
</feature>
<dbReference type="Gene3D" id="3.20.20.450">
    <property type="entry name" value="EAL domain"/>
    <property type="match status" value="1"/>
</dbReference>
<dbReference type="CDD" id="cd12915">
    <property type="entry name" value="PDC2_DGC_like"/>
    <property type="match status" value="1"/>
</dbReference>
<accession>A0A934W8V1</accession>
<dbReference type="InterPro" id="IPR029787">
    <property type="entry name" value="Nucleotide_cyclase"/>
</dbReference>
<dbReference type="SMART" id="SM00267">
    <property type="entry name" value="GGDEF"/>
    <property type="match status" value="1"/>
</dbReference>
<keyword evidence="1" id="KW-0812">Transmembrane</keyword>
<dbReference type="PANTHER" id="PTHR44757">
    <property type="entry name" value="DIGUANYLATE CYCLASE DGCP"/>
    <property type="match status" value="1"/>
</dbReference>
<dbReference type="Gene3D" id="3.30.70.270">
    <property type="match status" value="1"/>
</dbReference>
<feature type="transmembrane region" description="Helical" evidence="1">
    <location>
        <begin position="12"/>
        <end position="30"/>
    </location>
</feature>
<feature type="domain" description="GGDEF" evidence="3">
    <location>
        <begin position="483"/>
        <end position="616"/>
    </location>
</feature>
<dbReference type="SMART" id="SM00052">
    <property type="entry name" value="EAL"/>
    <property type="match status" value="1"/>
</dbReference>
<proteinExistence type="predicted"/>
<dbReference type="SUPFAM" id="SSF141868">
    <property type="entry name" value="EAL domain-like"/>
    <property type="match status" value="1"/>
</dbReference>
<dbReference type="RefSeq" id="WP_200593568.1">
    <property type="nucleotide sequence ID" value="NZ_JAEPBG010000007.1"/>
</dbReference>
<dbReference type="FunFam" id="3.30.70.270:FF:000001">
    <property type="entry name" value="Diguanylate cyclase domain protein"/>
    <property type="match status" value="1"/>
</dbReference>
<comment type="caution">
    <text evidence="4">The sequence shown here is derived from an EMBL/GenBank/DDBJ whole genome shotgun (WGS) entry which is preliminary data.</text>
</comment>
<dbReference type="Pfam" id="PF00563">
    <property type="entry name" value="EAL"/>
    <property type="match status" value="1"/>
</dbReference>
<dbReference type="SUPFAM" id="SSF55073">
    <property type="entry name" value="Nucleotide cyclase"/>
    <property type="match status" value="1"/>
</dbReference>
<feature type="transmembrane region" description="Helical" evidence="1">
    <location>
        <begin position="291"/>
        <end position="310"/>
    </location>
</feature>
<dbReference type="PROSITE" id="PS50883">
    <property type="entry name" value="EAL"/>
    <property type="match status" value="1"/>
</dbReference>
<sequence length="891" mass="98087">MSIPQFPVKSLAKILAGPLCCLALVILLWWGTLSRLAEERHTLESNALKSVASLSGAYAQFLTRTIEQMDQIAMQVQYDWRREKGQLDLREFRRQGLLIAPQLITVTILGADAYPVTSTVNLTMRPSAATRDYFIYHRDNDSPAARVGMPVIWPGTGLARLPFTRRLNQPDGSFGGVVAVSIGASYFSEFYDDVSLGNDGMVAMIGMDGLARTARVGDAVHTQDAPAIRHALRFASVEGSMHMDDGRVFADGKPRYVGWHKLPEYPFIAIVGLSEAEVMAPYRASERTYRLFAWMASLVLLVFGAIWALMTARLGLRTKQIEAVRRTYRLATEGANEGFYMLKPVRSGVEVIDFEIVDCNERGAAMYRGVRERLLGSRLSVVHPEEDFAALLIDADAAAREGFREADVPVPSDDPLRQQWLHRRLAVTDAGLAMTVRDISENKLHQQQLLRMANQDSLTGLPNRQWFNDALPAAIDRANRRHGMFGLLFIDLDRFKQVNDSAGHHVGDELLRIAAQRMRSALRPGDHVARLGGDEFTVILETLETEEEARQAARRIGRSLSEPYLIHNAQYSVGASTGITLFPRDGQDADRLLHNADLAMYAAKAEGASGEQLYQAAMQKEGAIEASVDAESRTAPERSQFFLRFLPRVELSSGALQGLQARLCWNHPWRGLLEEQDIHAQAQTSDTLAAFCDIALDLVCASLARWQDMDLPIVTVALNLPAPYLNDAAVHGRIANCLLRHGVHPGWLQLGVVQTPQRQLDECGEAQLGSLAALGLRFYLDDFDAGAASLRQVERLPVEAFGVSMPAARGSTLLMLEAIIAMASRLGLASIVDGVDSVEQRAQLQQLVARAEMGGVIAQGKAVGVALAAEAVPERLRAQAEHCHREARLPS</sequence>
<organism evidence="4 5">
    <name type="scientific">Noviherbaspirillum pedocola</name>
    <dbReference type="NCBI Taxonomy" id="2801341"/>
    <lineage>
        <taxon>Bacteria</taxon>
        <taxon>Pseudomonadati</taxon>
        <taxon>Pseudomonadota</taxon>
        <taxon>Betaproteobacteria</taxon>
        <taxon>Burkholderiales</taxon>
        <taxon>Oxalobacteraceae</taxon>
        <taxon>Noviherbaspirillum</taxon>
    </lineage>
</organism>
<dbReference type="PROSITE" id="PS50887">
    <property type="entry name" value="GGDEF"/>
    <property type="match status" value="1"/>
</dbReference>
<dbReference type="InterPro" id="IPR035919">
    <property type="entry name" value="EAL_sf"/>
</dbReference>
<dbReference type="InterPro" id="IPR001633">
    <property type="entry name" value="EAL_dom"/>
</dbReference>
<dbReference type="PANTHER" id="PTHR44757:SF2">
    <property type="entry name" value="BIOFILM ARCHITECTURE MAINTENANCE PROTEIN MBAA"/>
    <property type="match status" value="1"/>
</dbReference>
<dbReference type="EMBL" id="JAEPBG010000007">
    <property type="protein sequence ID" value="MBK4736269.1"/>
    <property type="molecule type" value="Genomic_DNA"/>
</dbReference>